<dbReference type="InterPro" id="IPR027417">
    <property type="entry name" value="P-loop_NTPase"/>
</dbReference>
<dbReference type="SMART" id="SM00562">
    <property type="entry name" value="NDK"/>
    <property type="match status" value="2"/>
</dbReference>
<keyword evidence="5 12" id="KW-0418">Kinase</keyword>
<keyword evidence="10" id="KW-0966">Cell projection</keyword>
<dbReference type="EC" id="2.7.4.14" evidence="12"/>
<dbReference type="Gene3D" id="3.30.70.141">
    <property type="entry name" value="Nucleoside diphosphate kinase-like domain"/>
    <property type="match status" value="2"/>
</dbReference>
<evidence type="ECO:0000256" key="11">
    <source>
        <dbReference type="ARBA" id="ARBA00048116"/>
    </source>
</evidence>
<feature type="region of interest" description="LID" evidence="12">
    <location>
        <begin position="631"/>
        <end position="641"/>
    </location>
</feature>
<comment type="catalytic activity">
    <reaction evidence="12">
        <text>dCMP + ATP = dCDP + ADP</text>
        <dbReference type="Rhea" id="RHEA:25094"/>
        <dbReference type="ChEBI" id="CHEBI:30616"/>
        <dbReference type="ChEBI" id="CHEBI:57566"/>
        <dbReference type="ChEBI" id="CHEBI:58593"/>
        <dbReference type="ChEBI" id="CHEBI:456216"/>
        <dbReference type="EC" id="2.7.4.14"/>
    </reaction>
</comment>
<evidence type="ECO:0000256" key="12">
    <source>
        <dbReference type="HAMAP-Rule" id="MF_03172"/>
    </source>
</evidence>
<dbReference type="InterPro" id="IPR000850">
    <property type="entry name" value="Adenylat/UMP-CMP_kin"/>
</dbReference>
<name>A0A9W7L8W5_9STRA</name>
<feature type="binding site" evidence="13">
    <location>
        <position position="921"/>
    </location>
    <ligand>
        <name>ATP</name>
        <dbReference type="ChEBI" id="CHEBI:30616"/>
    </ligand>
</feature>
<comment type="similarity">
    <text evidence="13">Belongs to the NDK family.</text>
</comment>
<evidence type="ECO:0000313" key="15">
    <source>
        <dbReference type="EMBL" id="GMI38682.1"/>
    </source>
</evidence>
<keyword evidence="16" id="KW-1185">Reference proteome</keyword>
<dbReference type="Pfam" id="PF00334">
    <property type="entry name" value="NDK"/>
    <property type="match status" value="2"/>
</dbReference>
<comment type="function">
    <text evidence="12">Catalyzes the phosphorylation of pyrimidine nucleoside monophosphates at the expense of ATP. Plays an important role in de novo pyrimidine nucleotide biosynthesis. Has preference for UMP and CMP as phosphate acceptors.</text>
</comment>
<dbReference type="InterPro" id="IPR006259">
    <property type="entry name" value="Adenyl_kin_sub"/>
</dbReference>
<keyword evidence="7 12" id="KW-0067">ATP-binding</keyword>
<dbReference type="GO" id="GO:0005634">
    <property type="term" value="C:nucleus"/>
    <property type="evidence" value="ECO:0007669"/>
    <property type="project" value="UniProtKB-SubCell"/>
</dbReference>
<feature type="active site" description="Pros-phosphohistidine intermediate" evidence="13">
    <location>
        <position position="816"/>
    </location>
</feature>
<dbReference type="GO" id="GO:0016787">
    <property type="term" value="F:hydrolase activity"/>
    <property type="evidence" value="ECO:0007669"/>
    <property type="project" value="UniProtKB-KW"/>
</dbReference>
<comment type="subcellular location">
    <subcellularLocation>
        <location evidence="1">Cell projection</location>
        <location evidence="1">Cilium</location>
    </subcellularLocation>
    <subcellularLocation>
        <location evidence="12">Cytoplasm</location>
    </subcellularLocation>
    <subcellularLocation>
        <location evidence="12">Nucleus</location>
    </subcellularLocation>
</comment>
<dbReference type="NCBIfam" id="TIGR01359">
    <property type="entry name" value="UMP_CMP_kin_fam"/>
    <property type="match status" value="1"/>
</dbReference>
<evidence type="ECO:0000256" key="3">
    <source>
        <dbReference type="ARBA" id="ARBA00022679"/>
    </source>
</evidence>
<dbReference type="GO" id="GO:0005524">
    <property type="term" value="F:ATP binding"/>
    <property type="evidence" value="ECO:0007669"/>
    <property type="project" value="UniProtKB-KW"/>
</dbReference>
<feature type="binding site" evidence="12">
    <location>
        <begin position="591"/>
        <end position="594"/>
    </location>
    <ligand>
        <name>a ribonucleoside 5'-phosphate</name>
        <dbReference type="ChEBI" id="CHEBI:58043"/>
    </ligand>
</feature>
<comment type="catalytic activity">
    <reaction evidence="11 12">
        <text>UMP + ATP = UDP + ADP</text>
        <dbReference type="Rhea" id="RHEA:24400"/>
        <dbReference type="ChEBI" id="CHEBI:30616"/>
        <dbReference type="ChEBI" id="CHEBI:57865"/>
        <dbReference type="ChEBI" id="CHEBI:58223"/>
        <dbReference type="ChEBI" id="CHEBI:456216"/>
        <dbReference type="EC" id="2.7.4.14"/>
    </reaction>
</comment>
<dbReference type="PROSITE" id="PS51374">
    <property type="entry name" value="NDPK_LIKE"/>
    <property type="match status" value="2"/>
</dbReference>
<feature type="binding site" evidence="13">
    <location>
        <position position="951"/>
    </location>
    <ligand>
        <name>ATP</name>
        <dbReference type="ChEBI" id="CHEBI:30616"/>
    </ligand>
</feature>
<dbReference type="SUPFAM" id="SSF54919">
    <property type="entry name" value="Nucleoside diphosphate kinase, NDK"/>
    <property type="match status" value="2"/>
</dbReference>
<dbReference type="InterPro" id="IPR036193">
    <property type="entry name" value="ADK_active_lid_dom_sf"/>
</dbReference>
<evidence type="ECO:0000256" key="5">
    <source>
        <dbReference type="ARBA" id="ARBA00022777"/>
    </source>
</evidence>
<dbReference type="OrthoDB" id="439792at2759"/>
<evidence type="ECO:0000256" key="9">
    <source>
        <dbReference type="ARBA" id="ARBA00023242"/>
    </source>
</evidence>
<keyword evidence="4 12" id="KW-0547">Nucleotide-binding</keyword>
<evidence type="ECO:0000256" key="7">
    <source>
        <dbReference type="ARBA" id="ARBA00022840"/>
    </source>
</evidence>
<comment type="subunit">
    <text evidence="12">Monomer.</text>
</comment>
<dbReference type="InterPro" id="IPR023005">
    <property type="entry name" value="Nucleoside_diP_kinase_AS"/>
</dbReference>
<dbReference type="Gene3D" id="3.40.50.300">
    <property type="entry name" value="P-loop containing nucleotide triphosphate hydrolases"/>
    <property type="match status" value="3"/>
</dbReference>
<feature type="binding site" evidence="13">
    <location>
        <position position="927"/>
    </location>
    <ligand>
        <name>ATP</name>
        <dbReference type="ChEBI" id="CHEBI:30616"/>
    </ligand>
</feature>
<evidence type="ECO:0000256" key="13">
    <source>
        <dbReference type="PROSITE-ProRule" id="PRU00706"/>
    </source>
</evidence>
<evidence type="ECO:0000256" key="6">
    <source>
        <dbReference type="ARBA" id="ARBA00022801"/>
    </source>
</evidence>
<keyword evidence="8 12" id="KW-0665">Pyrimidine biosynthesis</keyword>
<dbReference type="SUPFAM" id="SSF57774">
    <property type="entry name" value="Microbial and mitochondrial ADK, insert 'zinc finger' domain"/>
    <property type="match status" value="2"/>
</dbReference>
<feature type="binding site" evidence="12">
    <location>
        <position position="649"/>
    </location>
    <ligand>
        <name>a ribonucleoside 5'-phosphate</name>
        <dbReference type="ChEBI" id="CHEBI:58043"/>
    </ligand>
</feature>
<comment type="caution">
    <text evidence="12">Lacks conserved residue(s) required for the propagation of feature annotation.</text>
</comment>
<dbReference type="SUPFAM" id="SSF52540">
    <property type="entry name" value="P-loop containing nucleoside triphosphate hydrolases"/>
    <property type="match status" value="3"/>
</dbReference>
<feature type="binding site" evidence="13">
    <location>
        <position position="846"/>
    </location>
    <ligand>
        <name>ATP</name>
        <dbReference type="ChEBI" id="CHEBI:30616"/>
    </ligand>
</feature>
<gene>
    <name evidence="15" type="ORF">TrCOL_g8603</name>
</gene>
<feature type="binding site" evidence="12">
    <location>
        <position position="677"/>
    </location>
    <ligand>
        <name>ATP</name>
        <dbReference type="ChEBI" id="CHEBI:30616"/>
    </ligand>
</feature>
<dbReference type="AlphaFoldDB" id="A0A9W7L8W5"/>
<dbReference type="HAMAP" id="MF_00235">
    <property type="entry name" value="Adenylate_kinase_Adk"/>
    <property type="match status" value="3"/>
</dbReference>
<dbReference type="InterPro" id="IPR006266">
    <property type="entry name" value="UMP_CMP_kinase"/>
</dbReference>
<comment type="domain">
    <text evidence="12">Consists of three domains, a large central CORE domain and two small peripheral domains, NMPbind and LID, which undergo movements during catalysis. The LID domain closes over the site of phosphoryl transfer upon ATP binding. Assembling and dissambling the active center during each catalytic cycle provides an effective means to prevent ATP hydrolysis.</text>
</comment>
<dbReference type="PROSITE" id="PS00113">
    <property type="entry name" value="ADENYLATE_KINASE"/>
    <property type="match status" value="3"/>
</dbReference>
<feature type="binding site" evidence="13">
    <location>
        <position position="893"/>
    </location>
    <ligand>
        <name>ATP</name>
        <dbReference type="ChEBI" id="CHEBI:30616"/>
    </ligand>
</feature>
<keyword evidence="3 12" id="KW-0808">Transferase</keyword>
<dbReference type="InterPro" id="IPR033690">
    <property type="entry name" value="Adenylat_kinase_CS"/>
</dbReference>
<dbReference type="GO" id="GO:0005929">
    <property type="term" value="C:cilium"/>
    <property type="evidence" value="ECO:0007669"/>
    <property type="project" value="UniProtKB-SubCell"/>
</dbReference>
<dbReference type="EMBL" id="BRYA01000090">
    <property type="protein sequence ID" value="GMI38682.1"/>
    <property type="molecule type" value="Genomic_DNA"/>
</dbReference>
<feature type="binding site" evidence="13">
    <location>
        <position position="789"/>
    </location>
    <ligand>
        <name>ATP</name>
        <dbReference type="ChEBI" id="CHEBI:30616"/>
    </ligand>
</feature>
<dbReference type="PRINTS" id="PR00094">
    <property type="entry name" value="ADENYLTKNASE"/>
</dbReference>
<dbReference type="GO" id="GO:0006221">
    <property type="term" value="P:pyrimidine nucleotide biosynthetic process"/>
    <property type="evidence" value="ECO:0007669"/>
    <property type="project" value="UniProtKB-UniRule"/>
</dbReference>
<feature type="binding site" evidence="12">
    <location>
        <begin position="564"/>
        <end position="566"/>
    </location>
    <ligand>
        <name>a ribonucleoside 5'-phosphate</name>
        <dbReference type="ChEBI" id="CHEBI:58043"/>
    </ligand>
</feature>
<keyword evidence="9 12" id="KW-0539">Nucleus</keyword>
<feature type="binding site" evidence="12">
    <location>
        <position position="543"/>
    </location>
    <ligand>
        <name>a ribonucleoside 5'-phosphate</name>
        <dbReference type="ChEBI" id="CHEBI:58043"/>
    </ligand>
</feature>
<evidence type="ECO:0000256" key="8">
    <source>
        <dbReference type="ARBA" id="ARBA00022975"/>
    </source>
</evidence>
<feature type="binding site" evidence="13">
    <location>
        <position position="813"/>
    </location>
    <ligand>
        <name>ATP</name>
        <dbReference type="ChEBI" id="CHEBI:30616"/>
    </ligand>
</feature>
<dbReference type="PROSITE" id="PS00469">
    <property type="entry name" value="NDPK"/>
    <property type="match status" value="1"/>
</dbReference>
<dbReference type="CDD" id="cd01428">
    <property type="entry name" value="ADK"/>
    <property type="match status" value="3"/>
</dbReference>
<dbReference type="InterPro" id="IPR036850">
    <property type="entry name" value="NDK-like_dom_sf"/>
</dbReference>
<feature type="domain" description="Nucleoside diphosphate kinase-like" evidence="14">
    <location>
        <begin position="699"/>
        <end position="837"/>
    </location>
</feature>
<comment type="catalytic activity">
    <reaction evidence="12">
        <text>CMP + ATP = CDP + ADP</text>
        <dbReference type="Rhea" id="RHEA:11600"/>
        <dbReference type="ChEBI" id="CHEBI:30616"/>
        <dbReference type="ChEBI" id="CHEBI:58069"/>
        <dbReference type="ChEBI" id="CHEBI:60377"/>
        <dbReference type="ChEBI" id="CHEBI:456216"/>
        <dbReference type="EC" id="2.7.4.14"/>
    </reaction>
</comment>
<dbReference type="FunFam" id="3.30.70.141:FF:000010">
    <property type="entry name" value="Nucleoside diphosphate kinase 7"/>
    <property type="match status" value="1"/>
</dbReference>
<feature type="binding site" evidence="13">
    <location>
        <position position="707"/>
    </location>
    <ligand>
        <name>ATP</name>
        <dbReference type="ChEBI" id="CHEBI:30616"/>
    </ligand>
</feature>
<keyword evidence="2 12" id="KW-0963">Cytoplasm</keyword>
<dbReference type="GO" id="GO:0004017">
    <property type="term" value="F:AMP kinase activity"/>
    <property type="evidence" value="ECO:0007669"/>
    <property type="project" value="InterPro"/>
</dbReference>
<evidence type="ECO:0000256" key="10">
    <source>
        <dbReference type="ARBA" id="ARBA00023273"/>
    </source>
</evidence>
<feature type="binding site" evidence="12">
    <location>
        <begin position="517"/>
        <end position="522"/>
    </location>
    <ligand>
        <name>ATP</name>
        <dbReference type="ChEBI" id="CHEBI:30616"/>
    </ligand>
</feature>
<comment type="similarity">
    <text evidence="12">Belongs to the adenylate kinase family. UMP-CMP kinase subfamily.</text>
</comment>
<dbReference type="GO" id="GO:0005737">
    <property type="term" value="C:cytoplasm"/>
    <property type="evidence" value="ECO:0007669"/>
    <property type="project" value="UniProtKB-SubCell"/>
</dbReference>
<feature type="binding site" evidence="12">
    <location>
        <position position="598"/>
    </location>
    <ligand>
        <name>CMP</name>
        <dbReference type="ChEBI" id="CHEBI:60377"/>
    </ligand>
</feature>
<evidence type="ECO:0000256" key="1">
    <source>
        <dbReference type="ARBA" id="ARBA00004138"/>
    </source>
</evidence>
<proteinExistence type="inferred from homology"/>
<feature type="binding site" evidence="13">
    <location>
        <position position="783"/>
    </location>
    <ligand>
        <name>ATP</name>
        <dbReference type="ChEBI" id="CHEBI:30616"/>
    </ligand>
</feature>
<dbReference type="GO" id="GO:0006207">
    <property type="term" value="P:'de novo' pyrimidine nucleobase biosynthetic process"/>
    <property type="evidence" value="ECO:0007669"/>
    <property type="project" value="InterPro"/>
</dbReference>
<dbReference type="HAMAP" id="MF_03172">
    <property type="entry name" value="Adenylate_kinase_UMP_CMP_kin"/>
    <property type="match status" value="1"/>
</dbReference>
<dbReference type="NCBIfam" id="TIGR01351">
    <property type="entry name" value="adk"/>
    <property type="match status" value="2"/>
</dbReference>
<dbReference type="Pfam" id="PF00406">
    <property type="entry name" value="ADK"/>
    <property type="match status" value="3"/>
</dbReference>
<organism evidence="15 16">
    <name type="scientific">Triparma columacea</name>
    <dbReference type="NCBI Taxonomy" id="722753"/>
    <lineage>
        <taxon>Eukaryota</taxon>
        <taxon>Sar</taxon>
        <taxon>Stramenopiles</taxon>
        <taxon>Ochrophyta</taxon>
        <taxon>Bolidophyceae</taxon>
        <taxon>Parmales</taxon>
        <taxon>Triparmaceae</taxon>
        <taxon>Triparma</taxon>
    </lineage>
</organism>
<comment type="caution">
    <text evidence="15">The sequence shown here is derived from an EMBL/GenBank/DDBJ whole genome shotgun (WGS) entry which is preliminary data.</text>
</comment>
<evidence type="ECO:0000313" key="16">
    <source>
        <dbReference type="Proteomes" id="UP001165065"/>
    </source>
</evidence>
<feature type="domain" description="Nucleoside diphosphate kinase-like" evidence="14">
    <location>
        <begin position="838"/>
        <end position="977"/>
    </location>
</feature>
<feature type="active site" description="Pros-phosphohistidine intermediate" evidence="13">
    <location>
        <position position="954"/>
    </location>
</feature>
<comment type="cofactor">
    <cofactor evidence="12">
        <name>Mg(2+)</name>
        <dbReference type="ChEBI" id="CHEBI:18420"/>
    </cofactor>
    <text evidence="12">Binds 1 Mg(2+) ion per monomer.</text>
</comment>
<feature type="binding site" evidence="12">
    <location>
        <position position="632"/>
    </location>
    <ligand>
        <name>ATP</name>
        <dbReference type="ChEBI" id="CHEBI:30616"/>
    </ligand>
</feature>
<keyword evidence="6" id="KW-0378">Hydrolase</keyword>
<feature type="binding site" evidence="13">
    <location>
        <position position="755"/>
    </location>
    <ligand>
        <name>ATP</name>
        <dbReference type="ChEBI" id="CHEBI:30616"/>
    </ligand>
</feature>
<dbReference type="PANTHER" id="PTHR23359">
    <property type="entry name" value="NUCLEOTIDE KINASE"/>
    <property type="match status" value="1"/>
</dbReference>
<accession>A0A9W7L8W5</accession>
<protein>
    <recommendedName>
        <fullName evidence="12">UMP-CMP kinase</fullName>
        <ecNumber evidence="12">2.7.4.14</ecNumber>
    </recommendedName>
    <alternativeName>
        <fullName evidence="12">Deoxycytidylate kinase</fullName>
        <shortName evidence="12">CK</shortName>
        <shortName evidence="12">dCMP kinase</shortName>
    </alternativeName>
    <alternativeName>
        <fullName evidence="12">Uridine monophosphate/cytidine monophosphate kinase</fullName>
        <shortName evidence="12">UMP/CMP kinase</shortName>
        <shortName evidence="12">UMP/CMPK</shortName>
    </alternativeName>
</protein>
<evidence type="ECO:0000256" key="4">
    <source>
        <dbReference type="ARBA" id="ARBA00022741"/>
    </source>
</evidence>
<feature type="binding site" evidence="12">
    <location>
        <position position="638"/>
    </location>
    <ligand>
        <name>a ribonucleoside 5'-phosphate</name>
        <dbReference type="ChEBI" id="CHEBI:58043"/>
    </ligand>
</feature>
<dbReference type="InterPro" id="IPR034907">
    <property type="entry name" value="NDK-like_dom"/>
</dbReference>
<evidence type="ECO:0000256" key="2">
    <source>
        <dbReference type="ARBA" id="ARBA00022490"/>
    </source>
</evidence>
<sequence length="1030" mass="112582">MAPKIIIAGAPASGKGTQCEFIKEKYGVVHLSTGDMLRAAAKAGTEVGLKAQEFMNAGKLVTDEIIIGVVKERLAQDDCAEKGWLLDGFPRTRAQADALAEAGITADIFVFLDVPDEVLVERVVGRRTDPETGKIYHMTFSPPENEEIAARLTQRGDDTEEKVKVRLEAFHENINSIMDCYEEVMVKINGNGDKNLIFGLAAEFIDAAAKFGEGDYKESMKLFATACKDAAHLATPEAMSAALVGEARCQLALGHLKKAAGICAGIKDLMPEHPVLAILTAKIQHGAENKLLKKGSRGLKLIIAGAPASGKGTQCEVIKEKYGVVHLSTGDMLRAAAKAGTEVGLKAQEFMNAGKLVTDEIIIGVVKERLAHADCMQNGWLLDGFPRTRAQADALAEAGIVCDAFVFLDVPDEVLVERVVGRRTDPETGKIYHMTFSPPENEEIAARLTQRGDDTEEKVKVRLEAFHENINSIIDCYTDKLFKVAGNQDKNVVCKQITDYLDVQQKFQVVFVLGGPGSGKGTQCTRVKEEFGYVHLSAGDLLRAERNSGSETAEMINSYIVEGKIVPAKVTVELLKKAMESSGKSKFLIDGFPRSKENLDVFYEVMGDTFILSMCLVFDCPEEVLQERLLNRGKTSGRSDDNLESIKKRFKTFHGQSEPVINEFRRMGKVRIVDSSLPPDVVYKKVRRLFKGANVVNSPERTLAMIKPDAMKAGKAGEIIEKIEAAGFVVVASKEHSLTNAQAAEFYAEHEGKSFFNELINFMTSGPVTALLLEKPGAIKGWRALMGPTNTAKAREEAPDSLRALFGTDGTMNATHGSDSFISAAREGAFWFPGALVQERTLAMIKPIISELNYEAVMGAIAFSGFRVVSETKMTLSSEDVELFYNEHKGKSFFPSLAAYMQSGEVIALCLEKEGAIKSWRALLGPTNPEAAKFKEPRCLRALFGLDGTRNGTHGSDSPESARNELSFWFNTGRVRVPRPPVVDGATPLQMDALKYLKEYVDPIMAPLLQRILNVRPADVNKFVVEDLGG</sequence>
<feature type="binding site" evidence="13">
    <location>
        <position position="941"/>
    </location>
    <ligand>
        <name>ATP</name>
        <dbReference type="ChEBI" id="CHEBI:30616"/>
    </ligand>
</feature>
<dbReference type="Proteomes" id="UP001165065">
    <property type="component" value="Unassembled WGS sequence"/>
</dbReference>
<evidence type="ECO:0000259" key="14">
    <source>
        <dbReference type="SMART" id="SM00562"/>
    </source>
</evidence>
<reference evidence="16" key="1">
    <citation type="journal article" date="2023" name="Commun. Biol.">
        <title>Genome analysis of Parmales, the sister group of diatoms, reveals the evolutionary specialization of diatoms from phago-mixotrophs to photoautotrophs.</title>
        <authorList>
            <person name="Ban H."/>
            <person name="Sato S."/>
            <person name="Yoshikawa S."/>
            <person name="Yamada K."/>
            <person name="Nakamura Y."/>
            <person name="Ichinomiya M."/>
            <person name="Sato N."/>
            <person name="Blanc-Mathieu R."/>
            <person name="Endo H."/>
            <person name="Kuwata A."/>
            <person name="Ogata H."/>
        </authorList>
    </citation>
    <scope>NUCLEOTIDE SEQUENCE [LARGE SCALE GENOMIC DNA]</scope>
</reference>
<feature type="binding site" evidence="13">
    <location>
        <position position="803"/>
    </location>
    <ligand>
        <name>ATP</name>
        <dbReference type="ChEBI" id="CHEBI:30616"/>
    </ligand>
</feature>